<evidence type="ECO:0000256" key="8">
    <source>
        <dbReference type="ARBA" id="ARBA00040394"/>
    </source>
</evidence>
<dbReference type="GO" id="GO:0033539">
    <property type="term" value="P:fatty acid beta-oxidation using acyl-CoA dehydrogenase"/>
    <property type="evidence" value="ECO:0007669"/>
    <property type="project" value="TreeGrafter"/>
</dbReference>
<dbReference type="InterPro" id="IPR006091">
    <property type="entry name" value="Acyl-CoA_Oxase/DH_mid-dom"/>
</dbReference>
<protein>
    <recommendedName>
        <fullName evidence="8">Acyl-[acyl-carrier-protein] dehydrogenase MbtN</fullName>
    </recommendedName>
    <alternativeName>
        <fullName evidence="9">Mycobactin synthase protein N</fullName>
    </alternativeName>
</protein>
<dbReference type="AlphaFoldDB" id="A0A4Q0QS62"/>
<evidence type="ECO:0000256" key="1">
    <source>
        <dbReference type="ARBA" id="ARBA00001974"/>
    </source>
</evidence>
<dbReference type="Gene3D" id="2.40.110.10">
    <property type="entry name" value="Butyryl-CoA Dehydrogenase, subunit A, domain 2"/>
    <property type="match status" value="1"/>
</dbReference>
<accession>A0A4Q0QS62</accession>
<dbReference type="RefSeq" id="WP_128933756.1">
    <property type="nucleotide sequence ID" value="NZ_CP022221.1"/>
</dbReference>
<evidence type="ECO:0000256" key="2">
    <source>
        <dbReference type="ARBA" id="ARBA00005102"/>
    </source>
</evidence>
<dbReference type="FunFam" id="1.10.540.10:FF:000009">
    <property type="entry name" value="Probable acyl-CoA dehydrogenase"/>
    <property type="match status" value="1"/>
</dbReference>
<dbReference type="SUPFAM" id="SSF56645">
    <property type="entry name" value="Acyl-CoA dehydrogenase NM domain-like"/>
    <property type="match status" value="1"/>
</dbReference>
<sequence>MIERTIFREEHEIFRQTVRRFVEREIVPFHAQWEEDGIVPRDLWLKAGAAGLLCCTVPEEYGGMGLDYLFDVVVFEELWRAGASGPGFLIHTDLVATYLLSFGSEAQKRKWLPKMVSGEAIGSLGMTEPHAGSDLKAIRTRAARDGDDFVINGQKVFISNGQLCDFIVLATKTDGQAGAKGVTLFIVESNRPGFKRGRNLEKLGMRAQDTSELFFDNVRIPASNMLGAEGRGFAQMMTKLSQERLAQAIRSATVAETVIDWTLQYTSERSAFGQKLADFQNTQFKLAELRTKAAVARVFTDKCIALFMEGKLDPVDAAMAKMFTSELHCETVDECLQLFGGWGYMWEYPIARAYADARVVKIAGGSIEIMKTIIARQMYSQRGYDIQKNGSAA</sequence>
<dbReference type="Pfam" id="PF02770">
    <property type="entry name" value="Acyl-CoA_dh_M"/>
    <property type="match status" value="1"/>
</dbReference>
<evidence type="ECO:0000313" key="15">
    <source>
        <dbReference type="Proteomes" id="UP000290174"/>
    </source>
</evidence>
<feature type="domain" description="Acyl-CoA oxidase/dehydrogenase middle" evidence="12">
    <location>
        <begin position="124"/>
        <end position="218"/>
    </location>
</feature>
<evidence type="ECO:0000259" key="13">
    <source>
        <dbReference type="Pfam" id="PF02771"/>
    </source>
</evidence>
<dbReference type="PROSITE" id="PS00072">
    <property type="entry name" value="ACYL_COA_DH_1"/>
    <property type="match status" value="1"/>
</dbReference>
<dbReference type="PANTHER" id="PTHR48083:SF20">
    <property type="entry name" value="LONG-CHAIN SPECIFIC ACYL-COA DEHYDROGENASE, MITOCHONDRIAL"/>
    <property type="match status" value="1"/>
</dbReference>
<dbReference type="GO" id="GO:0005737">
    <property type="term" value="C:cytoplasm"/>
    <property type="evidence" value="ECO:0007669"/>
    <property type="project" value="TreeGrafter"/>
</dbReference>
<gene>
    <name evidence="14" type="ORF">EAS61_12065</name>
</gene>
<evidence type="ECO:0000256" key="6">
    <source>
        <dbReference type="ARBA" id="ARBA00023002"/>
    </source>
</evidence>
<dbReference type="InterPro" id="IPR037069">
    <property type="entry name" value="AcylCoA_DH/ox_N_sf"/>
</dbReference>
<keyword evidence="5 10" id="KW-0274">FAD</keyword>
<reference evidence="14 15" key="1">
    <citation type="submission" date="2018-11" db="EMBL/GenBank/DDBJ databases">
        <title>Bradyrhizobium sp. nov., isolated from effective nodules of peanut in China.</title>
        <authorList>
            <person name="Li Y."/>
        </authorList>
    </citation>
    <scope>NUCLEOTIDE SEQUENCE [LARGE SCALE GENOMIC DNA]</scope>
    <source>
        <strain evidence="14 15">CCBAU 51770</strain>
    </source>
</reference>
<comment type="pathway">
    <text evidence="2">Siderophore biosynthesis; mycobactin biosynthesis.</text>
</comment>
<comment type="cofactor">
    <cofactor evidence="1 10">
        <name>FAD</name>
        <dbReference type="ChEBI" id="CHEBI:57692"/>
    </cofactor>
</comment>
<dbReference type="GO" id="GO:0003995">
    <property type="term" value="F:acyl-CoA dehydrogenase activity"/>
    <property type="evidence" value="ECO:0007669"/>
    <property type="project" value="InterPro"/>
</dbReference>
<evidence type="ECO:0000259" key="12">
    <source>
        <dbReference type="Pfam" id="PF02770"/>
    </source>
</evidence>
<dbReference type="InterPro" id="IPR006089">
    <property type="entry name" value="Acyl-CoA_DH_CS"/>
</dbReference>
<dbReference type="FunFam" id="1.20.140.10:FF:000001">
    <property type="entry name" value="Acyl-CoA dehydrogenase"/>
    <property type="match status" value="1"/>
</dbReference>
<comment type="function">
    <text evidence="7">Catalyzes the dehydrogenation at the alpha-beta position of ACP-bound acyl chains. This results in the introduction of a double bond in the lipidic chain, which is further transferred to the epsilon-amino group of lysine residue in the mycobactin core by MbtK.</text>
</comment>
<keyword evidence="4 10" id="KW-0285">Flavoprotein</keyword>
<dbReference type="EMBL" id="RKMK01000008">
    <property type="protein sequence ID" value="RXG99418.1"/>
    <property type="molecule type" value="Genomic_DNA"/>
</dbReference>
<name>A0A4Q0QS62_9BRAD</name>
<evidence type="ECO:0000313" key="14">
    <source>
        <dbReference type="EMBL" id="RXG99418.1"/>
    </source>
</evidence>
<dbReference type="FunFam" id="2.40.110.10:FF:000002">
    <property type="entry name" value="Acyl-CoA dehydrogenase fadE12"/>
    <property type="match status" value="1"/>
</dbReference>
<dbReference type="InterPro" id="IPR050741">
    <property type="entry name" value="Acyl-CoA_dehydrogenase"/>
</dbReference>
<evidence type="ECO:0000256" key="7">
    <source>
        <dbReference type="ARBA" id="ARBA00037085"/>
    </source>
</evidence>
<feature type="domain" description="Acyl-CoA dehydrogenase/oxidase N-terminal" evidence="13">
    <location>
        <begin position="9"/>
        <end position="119"/>
    </location>
</feature>
<proteinExistence type="inferred from homology"/>
<feature type="domain" description="Acyl-CoA dehydrogenase/oxidase C-terminal" evidence="11">
    <location>
        <begin position="230"/>
        <end position="378"/>
    </location>
</feature>
<comment type="caution">
    <text evidence="14">The sequence shown here is derived from an EMBL/GenBank/DDBJ whole genome shotgun (WGS) entry which is preliminary data.</text>
</comment>
<evidence type="ECO:0000259" key="11">
    <source>
        <dbReference type="Pfam" id="PF00441"/>
    </source>
</evidence>
<evidence type="ECO:0000256" key="10">
    <source>
        <dbReference type="RuleBase" id="RU362125"/>
    </source>
</evidence>
<dbReference type="SUPFAM" id="SSF47203">
    <property type="entry name" value="Acyl-CoA dehydrogenase C-terminal domain-like"/>
    <property type="match status" value="1"/>
</dbReference>
<dbReference type="PROSITE" id="PS00073">
    <property type="entry name" value="ACYL_COA_DH_2"/>
    <property type="match status" value="1"/>
</dbReference>
<dbReference type="Pfam" id="PF00441">
    <property type="entry name" value="Acyl-CoA_dh_1"/>
    <property type="match status" value="1"/>
</dbReference>
<comment type="similarity">
    <text evidence="3 10">Belongs to the acyl-CoA dehydrogenase family.</text>
</comment>
<dbReference type="InterPro" id="IPR009075">
    <property type="entry name" value="AcylCo_DH/oxidase_C"/>
</dbReference>
<keyword evidence="6 10" id="KW-0560">Oxidoreductase</keyword>
<dbReference type="InterPro" id="IPR013786">
    <property type="entry name" value="AcylCoA_DH/ox_N"/>
</dbReference>
<dbReference type="InterPro" id="IPR036250">
    <property type="entry name" value="AcylCo_DH-like_C"/>
</dbReference>
<evidence type="ECO:0000256" key="5">
    <source>
        <dbReference type="ARBA" id="ARBA00022827"/>
    </source>
</evidence>
<organism evidence="14 15">
    <name type="scientific">Bradyrhizobium zhanjiangense</name>
    <dbReference type="NCBI Taxonomy" id="1325107"/>
    <lineage>
        <taxon>Bacteria</taxon>
        <taxon>Pseudomonadati</taxon>
        <taxon>Pseudomonadota</taxon>
        <taxon>Alphaproteobacteria</taxon>
        <taxon>Hyphomicrobiales</taxon>
        <taxon>Nitrobacteraceae</taxon>
        <taxon>Bradyrhizobium</taxon>
    </lineage>
</organism>
<dbReference type="Proteomes" id="UP000290174">
    <property type="component" value="Unassembled WGS sequence"/>
</dbReference>
<dbReference type="Gene3D" id="1.10.540.10">
    <property type="entry name" value="Acyl-CoA dehydrogenase/oxidase, N-terminal domain"/>
    <property type="match status" value="1"/>
</dbReference>
<dbReference type="Pfam" id="PF02771">
    <property type="entry name" value="Acyl-CoA_dh_N"/>
    <property type="match status" value="1"/>
</dbReference>
<evidence type="ECO:0000256" key="3">
    <source>
        <dbReference type="ARBA" id="ARBA00009347"/>
    </source>
</evidence>
<dbReference type="GO" id="GO:0050660">
    <property type="term" value="F:flavin adenine dinucleotide binding"/>
    <property type="evidence" value="ECO:0007669"/>
    <property type="project" value="InterPro"/>
</dbReference>
<dbReference type="PANTHER" id="PTHR48083">
    <property type="entry name" value="MEDIUM-CHAIN SPECIFIC ACYL-COA DEHYDROGENASE, MITOCHONDRIAL-RELATED"/>
    <property type="match status" value="1"/>
</dbReference>
<dbReference type="Gene3D" id="1.20.140.10">
    <property type="entry name" value="Butyryl-CoA Dehydrogenase, subunit A, domain 3"/>
    <property type="match status" value="1"/>
</dbReference>
<evidence type="ECO:0000256" key="9">
    <source>
        <dbReference type="ARBA" id="ARBA00042660"/>
    </source>
</evidence>
<dbReference type="InterPro" id="IPR009100">
    <property type="entry name" value="AcylCoA_DH/oxidase_NM_dom_sf"/>
</dbReference>
<dbReference type="InterPro" id="IPR046373">
    <property type="entry name" value="Acyl-CoA_Oxase/DH_mid-dom_sf"/>
</dbReference>
<evidence type="ECO:0000256" key="4">
    <source>
        <dbReference type="ARBA" id="ARBA00022630"/>
    </source>
</evidence>